<reference evidence="4 5" key="1">
    <citation type="journal article" date="2018" name="Sci. Rep.">
        <title>Comparative genomics provides insights into the lifestyle and reveals functional heterogeneity of dark septate endophytic fungi.</title>
        <authorList>
            <person name="Knapp D.G."/>
            <person name="Nemeth J.B."/>
            <person name="Barry K."/>
            <person name="Hainaut M."/>
            <person name="Henrissat B."/>
            <person name="Johnson J."/>
            <person name="Kuo A."/>
            <person name="Lim J.H.P."/>
            <person name="Lipzen A."/>
            <person name="Nolan M."/>
            <person name="Ohm R.A."/>
            <person name="Tamas L."/>
            <person name="Grigoriev I.V."/>
            <person name="Spatafora J.W."/>
            <person name="Nagy L.G."/>
            <person name="Kovacs G.M."/>
        </authorList>
    </citation>
    <scope>NUCLEOTIDE SEQUENCE [LARGE SCALE GENOMIC DNA]</scope>
    <source>
        <strain evidence="4 5">DSE2036</strain>
    </source>
</reference>
<dbReference type="STRING" id="97972.A0A2V1E3S4"/>
<evidence type="ECO:0000256" key="1">
    <source>
        <dbReference type="ARBA" id="ARBA00022737"/>
    </source>
</evidence>
<organism evidence="4 5">
    <name type="scientific">Periconia macrospinosa</name>
    <dbReference type="NCBI Taxonomy" id="97972"/>
    <lineage>
        <taxon>Eukaryota</taxon>
        <taxon>Fungi</taxon>
        <taxon>Dikarya</taxon>
        <taxon>Ascomycota</taxon>
        <taxon>Pezizomycotina</taxon>
        <taxon>Dothideomycetes</taxon>
        <taxon>Pleosporomycetidae</taxon>
        <taxon>Pleosporales</taxon>
        <taxon>Massarineae</taxon>
        <taxon>Periconiaceae</taxon>
        <taxon>Periconia</taxon>
    </lineage>
</organism>
<dbReference type="PROSITE" id="PS50297">
    <property type="entry name" value="ANK_REP_REGION"/>
    <property type="match status" value="1"/>
</dbReference>
<dbReference type="PANTHER" id="PTHR24198:SF165">
    <property type="entry name" value="ANKYRIN REPEAT-CONTAINING PROTEIN-RELATED"/>
    <property type="match status" value="1"/>
</dbReference>
<dbReference type="PANTHER" id="PTHR24198">
    <property type="entry name" value="ANKYRIN REPEAT AND PROTEIN KINASE DOMAIN-CONTAINING PROTEIN"/>
    <property type="match status" value="1"/>
</dbReference>
<dbReference type="PROSITE" id="PS50088">
    <property type="entry name" value="ANK_REPEAT"/>
    <property type="match status" value="1"/>
</dbReference>
<evidence type="ECO:0000256" key="3">
    <source>
        <dbReference type="PROSITE-ProRule" id="PRU00023"/>
    </source>
</evidence>
<keyword evidence="1" id="KW-0677">Repeat</keyword>
<dbReference type="AlphaFoldDB" id="A0A2V1E3S4"/>
<dbReference type="InterPro" id="IPR036770">
    <property type="entry name" value="Ankyrin_rpt-contain_sf"/>
</dbReference>
<dbReference type="Proteomes" id="UP000244855">
    <property type="component" value="Unassembled WGS sequence"/>
</dbReference>
<accession>A0A2V1E3S4</accession>
<protein>
    <submittedName>
        <fullName evidence="4">Uncharacterized protein</fullName>
    </submittedName>
</protein>
<sequence length="137" mass="15532">MKVDDFFEVEFDNKGKPWFRVQGQQAGIMLFKADPTSQYQPEGEDLYQMETLVEKVPTIFVCPGLSRSISSWFYTDFPSYTGQTSLSIAAQRGDVGVVRLLLETGKVDIDRKCSDGRTPISWALQNEHEEVVQLMQG</sequence>
<keyword evidence="5" id="KW-1185">Reference proteome</keyword>
<gene>
    <name evidence="4" type="ORF">DM02DRAFT_109418</name>
</gene>
<evidence type="ECO:0000256" key="2">
    <source>
        <dbReference type="ARBA" id="ARBA00023043"/>
    </source>
</evidence>
<dbReference type="EMBL" id="KZ805315">
    <property type="protein sequence ID" value="PVI05198.1"/>
    <property type="molecule type" value="Genomic_DNA"/>
</dbReference>
<evidence type="ECO:0000313" key="5">
    <source>
        <dbReference type="Proteomes" id="UP000244855"/>
    </source>
</evidence>
<dbReference type="Gene3D" id="1.25.40.20">
    <property type="entry name" value="Ankyrin repeat-containing domain"/>
    <property type="match status" value="1"/>
</dbReference>
<dbReference type="SUPFAM" id="SSF48403">
    <property type="entry name" value="Ankyrin repeat"/>
    <property type="match status" value="1"/>
</dbReference>
<proteinExistence type="predicted"/>
<keyword evidence="2 3" id="KW-0040">ANK repeat</keyword>
<name>A0A2V1E3S4_9PLEO</name>
<evidence type="ECO:0000313" key="4">
    <source>
        <dbReference type="EMBL" id="PVI05198.1"/>
    </source>
</evidence>
<dbReference type="Pfam" id="PF12796">
    <property type="entry name" value="Ank_2"/>
    <property type="match status" value="1"/>
</dbReference>
<feature type="repeat" description="ANK" evidence="3">
    <location>
        <begin position="81"/>
        <end position="105"/>
    </location>
</feature>
<dbReference type="OrthoDB" id="20872at2759"/>
<dbReference type="InterPro" id="IPR002110">
    <property type="entry name" value="Ankyrin_rpt"/>
</dbReference>